<dbReference type="Proteomes" id="UP000271678">
    <property type="component" value="Unassembled WGS sequence"/>
</dbReference>
<evidence type="ECO:0000313" key="3">
    <source>
        <dbReference type="Proteomes" id="UP000271678"/>
    </source>
</evidence>
<dbReference type="RefSeq" id="WP_123270300.1">
    <property type="nucleotide sequence ID" value="NZ_RJJQ01000003.1"/>
</dbReference>
<gene>
    <name evidence="2" type="ORF">EFY87_04620</name>
</gene>
<feature type="region of interest" description="Disordered" evidence="1">
    <location>
        <begin position="98"/>
        <end position="119"/>
    </location>
</feature>
<organism evidence="2 3">
    <name type="scientific">Flexivirga caeni</name>
    <dbReference type="NCBI Taxonomy" id="2294115"/>
    <lineage>
        <taxon>Bacteria</taxon>
        <taxon>Bacillati</taxon>
        <taxon>Actinomycetota</taxon>
        <taxon>Actinomycetes</taxon>
        <taxon>Micrococcales</taxon>
        <taxon>Dermacoccaceae</taxon>
        <taxon>Flexivirga</taxon>
    </lineage>
</organism>
<reference evidence="2 3" key="1">
    <citation type="submission" date="2018-11" db="EMBL/GenBank/DDBJ databases">
        <title>Draft genome of Simplicispira Flexivirga sp. BO-16.</title>
        <authorList>
            <person name="Im W.T."/>
        </authorList>
    </citation>
    <scope>NUCLEOTIDE SEQUENCE [LARGE SCALE GENOMIC DNA]</scope>
    <source>
        <strain evidence="2 3">BO-16</strain>
    </source>
</reference>
<protein>
    <submittedName>
        <fullName evidence="2">Uncharacterized protein</fullName>
    </submittedName>
</protein>
<dbReference type="OrthoDB" id="486746at2"/>
<dbReference type="EMBL" id="RJJQ01000003">
    <property type="protein sequence ID" value="RNI24257.1"/>
    <property type="molecule type" value="Genomic_DNA"/>
</dbReference>
<accession>A0A3M9MGH2</accession>
<evidence type="ECO:0000256" key="1">
    <source>
        <dbReference type="SAM" id="MobiDB-lite"/>
    </source>
</evidence>
<comment type="caution">
    <text evidence="2">The sequence shown here is derived from an EMBL/GenBank/DDBJ whole genome shotgun (WGS) entry which is preliminary data.</text>
</comment>
<sequence>MDEWTRKGATLSDKSARNEFGLTQEEIEDAIQAGSLQFRCAAMHGNPWLRLLRRDVEAYVRTTRGEDYLAQRQARAELAEVDRELKRLRAQLAELESRRSELSARVEATGERLPDKPAG</sequence>
<name>A0A3M9MGH2_9MICO</name>
<proteinExistence type="predicted"/>
<evidence type="ECO:0000313" key="2">
    <source>
        <dbReference type="EMBL" id="RNI24257.1"/>
    </source>
</evidence>
<dbReference type="AlphaFoldDB" id="A0A3M9MGH2"/>
<keyword evidence="3" id="KW-1185">Reference proteome</keyword>